<dbReference type="InterPro" id="IPR011256">
    <property type="entry name" value="Reg_factor_effector_dom_sf"/>
</dbReference>
<name>A0A5C5W8I2_9PLAN</name>
<comment type="caution">
    <text evidence="2">The sequence shown here is derived from an EMBL/GenBank/DDBJ whole genome shotgun (WGS) entry which is preliminary data.</text>
</comment>
<accession>A0A5C5W8I2</accession>
<dbReference type="PANTHER" id="PTHR11220:SF1">
    <property type="entry name" value="HEME-BINDING PROTEIN 2"/>
    <property type="match status" value="1"/>
</dbReference>
<dbReference type="EMBL" id="SIHI01000029">
    <property type="protein sequence ID" value="TWT46339.1"/>
    <property type="molecule type" value="Genomic_DNA"/>
</dbReference>
<dbReference type="OrthoDB" id="291415at2"/>
<evidence type="ECO:0000313" key="3">
    <source>
        <dbReference type="Proteomes" id="UP000317243"/>
    </source>
</evidence>
<organism evidence="2 3">
    <name type="scientific">Thalassoglobus neptunius</name>
    <dbReference type="NCBI Taxonomy" id="1938619"/>
    <lineage>
        <taxon>Bacteria</taxon>
        <taxon>Pseudomonadati</taxon>
        <taxon>Planctomycetota</taxon>
        <taxon>Planctomycetia</taxon>
        <taxon>Planctomycetales</taxon>
        <taxon>Planctomycetaceae</taxon>
        <taxon>Thalassoglobus</taxon>
    </lineage>
</organism>
<dbReference type="PANTHER" id="PTHR11220">
    <property type="entry name" value="HEME-BINDING PROTEIN-RELATED"/>
    <property type="match status" value="1"/>
</dbReference>
<protein>
    <submittedName>
        <fullName evidence="2">SOUL heme-binding protein</fullName>
    </submittedName>
</protein>
<dbReference type="AlphaFoldDB" id="A0A5C5W8I2"/>
<evidence type="ECO:0000256" key="1">
    <source>
        <dbReference type="SAM" id="SignalP"/>
    </source>
</evidence>
<evidence type="ECO:0000313" key="2">
    <source>
        <dbReference type="EMBL" id="TWT46339.1"/>
    </source>
</evidence>
<feature type="chain" id="PRO_5023131894" evidence="1">
    <location>
        <begin position="29"/>
        <end position="212"/>
    </location>
</feature>
<dbReference type="InterPro" id="IPR006917">
    <property type="entry name" value="SOUL_heme-bd"/>
</dbReference>
<dbReference type="Pfam" id="PF04832">
    <property type="entry name" value="SOUL"/>
    <property type="match status" value="1"/>
</dbReference>
<dbReference type="FunFam" id="3.20.80.10:FF:000008">
    <property type="entry name" value="SOUL heme-binding protein"/>
    <property type="match status" value="1"/>
</dbReference>
<keyword evidence="3" id="KW-1185">Reference proteome</keyword>
<dbReference type="Proteomes" id="UP000317243">
    <property type="component" value="Unassembled WGS sequence"/>
</dbReference>
<dbReference type="Gene3D" id="3.20.80.10">
    <property type="entry name" value="Regulatory factor, effector binding domain"/>
    <property type="match status" value="1"/>
</dbReference>
<keyword evidence="1" id="KW-0732">Signal</keyword>
<sequence length="212" mass="23543" precursor="true">MKIPMFYLFGVSILAILCVSAWSVSARAGYESAPYEVIESDGNIEIREYPDLMLASTQSEVEKRGQDGSFMKLFRYISGDNEGNQKIEMTTPVFMEEGDENSKGKMGFVIPKDVKEAGAPEPQNSDVSISTRKGGRFAVIRFSGIMNTKKADAQEKILREWLTSRGLDAEDSAERAGYDAPFVPGPLRRNEILIRLKPESTSEKLPETTEGN</sequence>
<gene>
    <name evidence="2" type="ORF">KOR42_43780</name>
</gene>
<reference evidence="2 3" key="1">
    <citation type="submission" date="2019-02" db="EMBL/GenBank/DDBJ databases">
        <title>Deep-cultivation of Planctomycetes and their phenomic and genomic characterization uncovers novel biology.</title>
        <authorList>
            <person name="Wiegand S."/>
            <person name="Jogler M."/>
            <person name="Boedeker C."/>
            <person name="Pinto D."/>
            <person name="Vollmers J."/>
            <person name="Rivas-Marin E."/>
            <person name="Kohn T."/>
            <person name="Peeters S.H."/>
            <person name="Heuer A."/>
            <person name="Rast P."/>
            <person name="Oberbeckmann S."/>
            <person name="Bunk B."/>
            <person name="Jeske O."/>
            <person name="Meyerdierks A."/>
            <person name="Storesund J.E."/>
            <person name="Kallscheuer N."/>
            <person name="Luecker S."/>
            <person name="Lage O.M."/>
            <person name="Pohl T."/>
            <person name="Merkel B.J."/>
            <person name="Hornburger P."/>
            <person name="Mueller R.-W."/>
            <person name="Bruemmer F."/>
            <person name="Labrenz M."/>
            <person name="Spormann A.M."/>
            <person name="Op Den Camp H."/>
            <person name="Overmann J."/>
            <person name="Amann R."/>
            <person name="Jetten M.S.M."/>
            <person name="Mascher T."/>
            <person name="Medema M.H."/>
            <person name="Devos D.P."/>
            <person name="Kaster A.-K."/>
            <person name="Ovreas L."/>
            <person name="Rohde M."/>
            <person name="Galperin M.Y."/>
            <person name="Jogler C."/>
        </authorList>
    </citation>
    <scope>NUCLEOTIDE SEQUENCE [LARGE SCALE GENOMIC DNA]</scope>
    <source>
        <strain evidence="2 3">KOR42</strain>
    </source>
</reference>
<dbReference type="SUPFAM" id="SSF55136">
    <property type="entry name" value="Probable bacterial effector-binding domain"/>
    <property type="match status" value="1"/>
</dbReference>
<proteinExistence type="predicted"/>
<feature type="signal peptide" evidence="1">
    <location>
        <begin position="1"/>
        <end position="28"/>
    </location>
</feature>